<sequence>MSIILDIKIFSGLFYHNIEALMCKFHSRLSWIVTLNLRALQINNSLVTIKLTRIFPLKFGYDCGNLN</sequence>
<evidence type="ECO:0000313" key="1">
    <source>
        <dbReference type="EMBL" id="RMZ93175.1"/>
    </source>
</evidence>
<organism evidence="1 2">
    <name type="scientific">Brachionus plicatilis</name>
    <name type="common">Marine rotifer</name>
    <name type="synonym">Brachionus muelleri</name>
    <dbReference type="NCBI Taxonomy" id="10195"/>
    <lineage>
        <taxon>Eukaryota</taxon>
        <taxon>Metazoa</taxon>
        <taxon>Spiralia</taxon>
        <taxon>Gnathifera</taxon>
        <taxon>Rotifera</taxon>
        <taxon>Eurotatoria</taxon>
        <taxon>Monogononta</taxon>
        <taxon>Pseudotrocha</taxon>
        <taxon>Ploima</taxon>
        <taxon>Brachionidae</taxon>
        <taxon>Brachionus</taxon>
    </lineage>
</organism>
<comment type="caution">
    <text evidence="1">The sequence shown here is derived from an EMBL/GenBank/DDBJ whole genome shotgun (WGS) entry which is preliminary data.</text>
</comment>
<proteinExistence type="predicted"/>
<name>A0A3M7P244_BRAPC</name>
<dbReference type="Proteomes" id="UP000276133">
    <property type="component" value="Unassembled WGS sequence"/>
</dbReference>
<dbReference type="EMBL" id="REGN01014017">
    <property type="protein sequence ID" value="RMZ93175.1"/>
    <property type="molecule type" value="Genomic_DNA"/>
</dbReference>
<evidence type="ECO:0000313" key="2">
    <source>
        <dbReference type="Proteomes" id="UP000276133"/>
    </source>
</evidence>
<accession>A0A3M7P244</accession>
<protein>
    <submittedName>
        <fullName evidence="1">Uncharacterized protein</fullName>
    </submittedName>
</protein>
<keyword evidence="2" id="KW-1185">Reference proteome</keyword>
<reference evidence="1 2" key="1">
    <citation type="journal article" date="2018" name="Sci. Rep.">
        <title>Genomic signatures of local adaptation to the degree of environmental predictability in rotifers.</title>
        <authorList>
            <person name="Franch-Gras L."/>
            <person name="Hahn C."/>
            <person name="Garcia-Roger E.M."/>
            <person name="Carmona M.J."/>
            <person name="Serra M."/>
            <person name="Gomez A."/>
        </authorList>
    </citation>
    <scope>NUCLEOTIDE SEQUENCE [LARGE SCALE GENOMIC DNA]</scope>
    <source>
        <strain evidence="1">HYR1</strain>
    </source>
</reference>
<dbReference type="AlphaFoldDB" id="A0A3M7P244"/>
<gene>
    <name evidence="1" type="ORF">BpHYR1_032274</name>
</gene>